<keyword evidence="4" id="KW-1185">Reference proteome</keyword>
<comment type="caution">
    <text evidence="3">The sequence shown here is derived from an EMBL/GenBank/DDBJ whole genome shotgun (WGS) entry which is preliminary data.</text>
</comment>
<feature type="region of interest" description="Disordered" evidence="1">
    <location>
        <begin position="1"/>
        <end position="39"/>
    </location>
</feature>
<feature type="transmembrane region" description="Helical" evidence="2">
    <location>
        <begin position="42"/>
        <end position="62"/>
    </location>
</feature>
<dbReference type="Proteomes" id="UP000315389">
    <property type="component" value="Unassembled WGS sequence"/>
</dbReference>
<dbReference type="RefSeq" id="WP_142122069.1">
    <property type="nucleotide sequence ID" value="NZ_BAAASV010000002.1"/>
</dbReference>
<protein>
    <submittedName>
        <fullName evidence="3">Uncharacterized protein</fullName>
    </submittedName>
</protein>
<evidence type="ECO:0000256" key="1">
    <source>
        <dbReference type="SAM" id="MobiDB-lite"/>
    </source>
</evidence>
<evidence type="ECO:0000313" key="3">
    <source>
        <dbReference type="EMBL" id="TQL57521.1"/>
    </source>
</evidence>
<feature type="compositionally biased region" description="Polar residues" evidence="1">
    <location>
        <begin position="1"/>
        <end position="13"/>
    </location>
</feature>
<sequence>MSEPSVTPANTPLSLAPSMDSSGAPRVKRSPGIEGPDSSRSAGVWLGVLGIIAAAIVIGLVISQF</sequence>
<evidence type="ECO:0000256" key="2">
    <source>
        <dbReference type="SAM" id="Phobius"/>
    </source>
</evidence>
<dbReference type="OrthoDB" id="9976300at2"/>
<keyword evidence="2" id="KW-0812">Transmembrane</keyword>
<keyword evidence="2" id="KW-1133">Transmembrane helix</keyword>
<dbReference type="EMBL" id="VFOS01000004">
    <property type="protein sequence ID" value="TQL57521.1"/>
    <property type="molecule type" value="Genomic_DNA"/>
</dbReference>
<dbReference type="AlphaFoldDB" id="A0A542ZB53"/>
<gene>
    <name evidence="3" type="ORF">FB461_2262</name>
</gene>
<organism evidence="3 4">
    <name type="scientific">Rarobacter faecitabidus</name>
    <dbReference type="NCBI Taxonomy" id="13243"/>
    <lineage>
        <taxon>Bacteria</taxon>
        <taxon>Bacillati</taxon>
        <taxon>Actinomycetota</taxon>
        <taxon>Actinomycetes</taxon>
        <taxon>Micrococcales</taxon>
        <taxon>Rarobacteraceae</taxon>
        <taxon>Rarobacter</taxon>
    </lineage>
</organism>
<proteinExistence type="predicted"/>
<accession>A0A542ZB53</accession>
<keyword evidence="2" id="KW-0472">Membrane</keyword>
<evidence type="ECO:0000313" key="4">
    <source>
        <dbReference type="Proteomes" id="UP000315389"/>
    </source>
</evidence>
<reference evidence="3 4" key="1">
    <citation type="submission" date="2019-06" db="EMBL/GenBank/DDBJ databases">
        <title>Sequencing the genomes of 1000 actinobacteria strains.</title>
        <authorList>
            <person name="Klenk H.-P."/>
        </authorList>
    </citation>
    <scope>NUCLEOTIDE SEQUENCE [LARGE SCALE GENOMIC DNA]</scope>
    <source>
        <strain evidence="3 4">DSM 4813</strain>
    </source>
</reference>
<name>A0A542ZB53_RARFA</name>